<dbReference type="PRINTS" id="PR01345">
    <property type="entry name" value="CERVTRCPTASE"/>
</dbReference>
<feature type="domain" description="Reverse transcriptase" evidence="1">
    <location>
        <begin position="1"/>
        <end position="160"/>
    </location>
</feature>
<dbReference type="AlphaFoldDB" id="A0A0A9WJG2"/>
<dbReference type="Pfam" id="PF00078">
    <property type="entry name" value="RVT_1"/>
    <property type="match status" value="1"/>
</dbReference>
<dbReference type="PANTHER" id="PTHR33332">
    <property type="entry name" value="REVERSE TRANSCRIPTASE DOMAIN-CONTAINING PROTEIN"/>
    <property type="match status" value="1"/>
</dbReference>
<dbReference type="EMBL" id="GBHO01035660">
    <property type="protein sequence ID" value="JAG07944.1"/>
    <property type="molecule type" value="Transcribed_RNA"/>
</dbReference>
<feature type="non-terminal residue" evidence="2">
    <location>
        <position position="1"/>
    </location>
</feature>
<sequence>QVDVISTDYAKAFDKLSHAHILSLLQSLGVFGSFHQWLSSYLSNRQQVVRFRGVLSRPYMASSGVPQGSHIGPLLFLLMINGVSDLFPDMKYLLFADDLKIFTSVGSLDDCSAIQRRLDELVEWCARNKLSLNPSKCAVMSFHRSRGVIEYPYVIDGHDLRRLSVLRDLGVHFDPQLSFSVHIDVICTRALRALGFLKRSTRDFCNVKAITHLYKSLVLPILEYGSIVWSPHYESYKVQLERIQR</sequence>
<proteinExistence type="predicted"/>
<dbReference type="InterPro" id="IPR000477">
    <property type="entry name" value="RT_dom"/>
</dbReference>
<keyword evidence="2" id="KW-0548">Nucleotidyltransferase</keyword>
<organism evidence="2">
    <name type="scientific">Lygus hesperus</name>
    <name type="common">Western plant bug</name>
    <dbReference type="NCBI Taxonomy" id="30085"/>
    <lineage>
        <taxon>Eukaryota</taxon>
        <taxon>Metazoa</taxon>
        <taxon>Ecdysozoa</taxon>
        <taxon>Arthropoda</taxon>
        <taxon>Hexapoda</taxon>
        <taxon>Insecta</taxon>
        <taxon>Pterygota</taxon>
        <taxon>Neoptera</taxon>
        <taxon>Paraneoptera</taxon>
        <taxon>Hemiptera</taxon>
        <taxon>Heteroptera</taxon>
        <taxon>Panheteroptera</taxon>
        <taxon>Cimicomorpha</taxon>
        <taxon>Miridae</taxon>
        <taxon>Mirini</taxon>
        <taxon>Lygus</taxon>
    </lineage>
</organism>
<gene>
    <name evidence="2" type="primary">RTase_119</name>
    <name evidence="2" type="ORF">CM83_13073</name>
</gene>
<evidence type="ECO:0000313" key="2">
    <source>
        <dbReference type="EMBL" id="JAG07944.1"/>
    </source>
</evidence>
<keyword evidence="2" id="KW-0808">Transferase</keyword>
<dbReference type="GO" id="GO:0003964">
    <property type="term" value="F:RNA-directed DNA polymerase activity"/>
    <property type="evidence" value="ECO:0007669"/>
    <property type="project" value="UniProtKB-KW"/>
</dbReference>
<protein>
    <submittedName>
        <fullName evidence="2">Putative RNA-directed DNA polymerase from transposon BS</fullName>
    </submittedName>
</protein>
<keyword evidence="2" id="KW-0695">RNA-directed DNA polymerase</keyword>
<dbReference type="SUPFAM" id="SSF56672">
    <property type="entry name" value="DNA/RNA polymerases"/>
    <property type="match status" value="1"/>
</dbReference>
<evidence type="ECO:0000259" key="1">
    <source>
        <dbReference type="PROSITE" id="PS50878"/>
    </source>
</evidence>
<dbReference type="PROSITE" id="PS50878">
    <property type="entry name" value="RT_POL"/>
    <property type="match status" value="1"/>
</dbReference>
<feature type="non-terminal residue" evidence="2">
    <location>
        <position position="245"/>
    </location>
</feature>
<reference evidence="2" key="1">
    <citation type="journal article" date="2014" name="PLoS ONE">
        <title>Transcriptome-Based Identification of ABC Transporters in the Western Tarnished Plant Bug Lygus hesperus.</title>
        <authorList>
            <person name="Hull J.J."/>
            <person name="Chaney K."/>
            <person name="Geib S.M."/>
            <person name="Fabrick J.A."/>
            <person name="Brent C.S."/>
            <person name="Walsh D."/>
            <person name="Lavine L.C."/>
        </authorList>
    </citation>
    <scope>NUCLEOTIDE SEQUENCE</scope>
</reference>
<dbReference type="InterPro" id="IPR043502">
    <property type="entry name" value="DNA/RNA_pol_sf"/>
</dbReference>
<reference evidence="2" key="2">
    <citation type="submission" date="2014-07" db="EMBL/GenBank/DDBJ databases">
        <authorList>
            <person name="Hull J."/>
        </authorList>
    </citation>
    <scope>NUCLEOTIDE SEQUENCE</scope>
</reference>
<accession>A0A0A9WJG2</accession>
<name>A0A0A9WJG2_LYGHE</name>